<dbReference type="VEuPathDB" id="VectorBase:ACHR000225"/>
<feature type="compositionally biased region" description="Low complexity" evidence="7">
    <location>
        <begin position="1307"/>
        <end position="1324"/>
    </location>
</feature>
<comment type="similarity">
    <text evidence="2">Belongs to the SAP130 family.</text>
</comment>
<feature type="compositionally biased region" description="Low complexity" evidence="7">
    <location>
        <begin position="24"/>
        <end position="44"/>
    </location>
</feature>
<keyword evidence="3" id="KW-0678">Repressor</keyword>
<sequence>MSTPDTGSSGVGVGGGTVGGGGDKLSSSGSVNVSSGAKPVTSSSVGGTVVAGGGGQLSATAVVGGGGGAGGATVTTTTIPIDLASASKVLVRPEKTTMSTTTYRFGSTPGSQMRVVIPSSAAQQTFYRQPANIKQDATTNRTQISTLPAARTVTQTASLTVSRPPPIPPTTVSYHVSNRVSATPVVAANLQATTRATINGPIRISTPPIQVANNNSNTTTYVQRQQPTVVPSRSVTSAGTPTAATIISQSSSGATTTLVPNFQMSTPLFRASGISTGAGQAVTGAPRARVVTQTTLSANHHQVTGVASSTGGGGGGSVVVNSGTGATQQTVAISSAAGGAGVGASAIASSGSGSGNGQSQAFVATLSAVLQGPRQVSTLLYTNNSNAQQYTIGPNQQRLALTTTLSPQRPQATVTTGIRPTIQRLPTAGIRNPPSGATGTAQIVNRLQTNLVNIQPLIVSNSRLPQSALQPGITIAQVGKLTQVATAGSGVSGSDGGSGAGGVNSGGPGTTTTLQTATGQQIVVSTGGAGPGGGGGSPATAIIAGNLITANHAGGGATGSQATHQGQITQIVNVNAGQPTVVSAAVSSVQQQQQQIVTVSQAGGGSATTGTVIPLPLALTSARNVGGAGSNAHSPLSIVTGGIVRTAGGAAGASGVSGSSTTIASVLPIAKVTPQQQQTLVSMDSGSVGGGVTQHYSVASSGGVSGGPSLYIQTRPGGPGLSGTVGGKTGGATSATLSVVSSGSSGGGGVGTGGTAASATTFLPTSTFYYERLTSSPATSAPSSTTAVTISSTGIPVSSATFVQAVAASSSSTITTASAISGPVFSIPASSSVINSSGGGGSSGGNTTVVTVAAAGNPNLAPYGNTGSFAIVQASPAGSGVGARTTTLATGPIHGIVPASVQTGPAGSGTTGNIVSVSQPQTVGVSAASSTTTQIVPIRFHSQMVVDTSGQTQQIIVSSGGGSGSGVVPTSIVPIIPVGTSGTATAVVTATTKQQSSLQDSPQSSILRKRTLVEMASGSIKATPVGKDLTAALMAVERERVREQQDAQHHLLQQQQQQHHHLVAELRDLANASPLHHSRPPSTDGSTTVSATSSPGLDEQEEEELRAQAYANRASNAISGDGHFKPVQDEHHFIQQQQQQQHHREILSLHCTESFPTNLGTSTTLSVVPIPNHNISLVSIGGSAGNNSNGAGGSYEQSPRKKARKQLLLPMTDGHHHHLPPLKSNSSSSSSSSSSSVMTNSSTSSAGTAGGGVQQYPTGGGAPDDERMDTSGSGLVVLGNASTGGSSTGSGGGANSSMPVHHHPNANKHNSNSSLNNSMHNSNNVRMDPPSGSVSGVQGGANNVISVVAARQNVALRKPHNLSLLQSYKQTWKSANNHFQRYTDVKQREERHPTVMDIANQSHILQKLNGWKIYHLSAQIEDLCDLESQAYGELGQMLRAMESGSSSSGNGSSTPPKPSTEVERINELLKGNMQRSKIIIDGINDARTQIMKIFKHKPHVSDIILRCASKRNFKKREKT</sequence>
<evidence type="ECO:0000256" key="7">
    <source>
        <dbReference type="SAM" id="MobiDB-lite"/>
    </source>
</evidence>
<feature type="region of interest" description="Disordered" evidence="7">
    <location>
        <begin position="1441"/>
        <end position="1460"/>
    </location>
</feature>
<dbReference type="Pfam" id="PF16014">
    <property type="entry name" value="SAP130_C"/>
    <property type="match status" value="1"/>
</dbReference>
<feature type="compositionally biased region" description="Gly residues" evidence="7">
    <location>
        <begin position="1248"/>
        <end position="1262"/>
    </location>
</feature>
<feature type="compositionally biased region" description="Low complexity" evidence="7">
    <location>
        <begin position="1443"/>
        <end position="1454"/>
    </location>
</feature>
<evidence type="ECO:0000256" key="6">
    <source>
        <dbReference type="ARBA" id="ARBA00023242"/>
    </source>
</evidence>
<evidence type="ECO:0000313" key="9">
    <source>
        <dbReference type="EnsemblMetazoa" id="ACHR000225-PA"/>
    </source>
</evidence>
<keyword evidence="4" id="KW-0805">Transcription regulation</keyword>
<reference evidence="9" key="2">
    <citation type="submission" date="2020-05" db="UniProtKB">
        <authorList>
            <consortium name="EnsemblMetazoa"/>
        </authorList>
    </citation>
    <scope>IDENTIFICATION</scope>
    <source>
        <strain evidence="9">ACHKN1017</strain>
    </source>
</reference>
<comment type="subcellular location">
    <subcellularLocation>
        <location evidence="1">Nucleus</location>
    </subcellularLocation>
</comment>
<evidence type="ECO:0000313" key="10">
    <source>
        <dbReference type="Proteomes" id="UP000075881"/>
    </source>
</evidence>
<organism evidence="9 10">
    <name type="scientific">Anopheles christyi</name>
    <dbReference type="NCBI Taxonomy" id="43041"/>
    <lineage>
        <taxon>Eukaryota</taxon>
        <taxon>Metazoa</taxon>
        <taxon>Ecdysozoa</taxon>
        <taxon>Arthropoda</taxon>
        <taxon>Hexapoda</taxon>
        <taxon>Insecta</taxon>
        <taxon>Pterygota</taxon>
        <taxon>Neoptera</taxon>
        <taxon>Endopterygota</taxon>
        <taxon>Diptera</taxon>
        <taxon>Nematocera</taxon>
        <taxon>Culicoidea</taxon>
        <taxon>Culicidae</taxon>
        <taxon>Anophelinae</taxon>
        <taxon>Anopheles</taxon>
    </lineage>
</organism>
<feature type="domain" description="Histone deacetylase complex subunit SAP130 C-terminal" evidence="8">
    <location>
        <begin position="1356"/>
        <end position="1501"/>
    </location>
</feature>
<feature type="compositionally biased region" description="Gly residues" evidence="7">
    <location>
        <begin position="9"/>
        <end position="23"/>
    </location>
</feature>
<name>A0A182JNZ1_9DIPT</name>
<dbReference type="GO" id="GO:0070822">
    <property type="term" value="C:Sin3-type complex"/>
    <property type="evidence" value="ECO:0007669"/>
    <property type="project" value="TreeGrafter"/>
</dbReference>
<feature type="compositionally biased region" description="Low complexity" evidence="7">
    <location>
        <begin position="1224"/>
        <end position="1247"/>
    </location>
</feature>
<feature type="compositionally biased region" description="Gly residues" evidence="7">
    <location>
        <begin position="490"/>
        <end position="509"/>
    </location>
</feature>
<dbReference type="Proteomes" id="UP000075881">
    <property type="component" value="Unassembled WGS sequence"/>
</dbReference>
<dbReference type="PANTHER" id="PTHR13497">
    <property type="entry name" value="HISTONE DEACETYLASE COMPLEX SUBUNIT SAP130"/>
    <property type="match status" value="1"/>
</dbReference>
<dbReference type="PANTHER" id="PTHR13497:SF3">
    <property type="entry name" value="HISTONE DEACETYLASE COMPLEX SUBUNIT SAP130"/>
    <property type="match status" value="1"/>
</dbReference>
<reference evidence="10" key="1">
    <citation type="submission" date="2013-03" db="EMBL/GenBank/DDBJ databases">
        <title>The Genome Sequence of Anopheles christyi ACHKN1017.</title>
        <authorList>
            <consortium name="The Broad Institute Genomics Platform"/>
            <person name="Neafsey D.E."/>
            <person name="Besansky N."/>
            <person name="Walker B."/>
            <person name="Young S.K."/>
            <person name="Zeng Q."/>
            <person name="Gargeya S."/>
            <person name="Fitzgerald M."/>
            <person name="Haas B."/>
            <person name="Abouelleil A."/>
            <person name="Allen A.W."/>
            <person name="Alvarado L."/>
            <person name="Arachchi H.M."/>
            <person name="Berlin A.M."/>
            <person name="Chapman S.B."/>
            <person name="Gainer-Dewar J."/>
            <person name="Goldberg J."/>
            <person name="Griggs A."/>
            <person name="Gujja S."/>
            <person name="Hansen M."/>
            <person name="Howarth C."/>
            <person name="Imamovic A."/>
            <person name="Ireland A."/>
            <person name="Larimer J."/>
            <person name="McCowan C."/>
            <person name="Murphy C."/>
            <person name="Pearson M."/>
            <person name="Poon T.W."/>
            <person name="Priest M."/>
            <person name="Roberts A."/>
            <person name="Saif S."/>
            <person name="Shea T."/>
            <person name="Sisk P."/>
            <person name="Sykes S."/>
            <person name="Wortman J."/>
            <person name="Nusbaum C."/>
            <person name="Birren B."/>
        </authorList>
    </citation>
    <scope>NUCLEOTIDE SEQUENCE [LARGE SCALE GENOMIC DNA]</scope>
    <source>
        <strain evidence="10">ACHKN1017</strain>
    </source>
</reference>
<evidence type="ECO:0000256" key="3">
    <source>
        <dbReference type="ARBA" id="ARBA00022491"/>
    </source>
</evidence>
<keyword evidence="6" id="KW-0539">Nucleus</keyword>
<dbReference type="InterPro" id="IPR031963">
    <property type="entry name" value="SAP130_C"/>
</dbReference>
<dbReference type="InterPro" id="IPR024137">
    <property type="entry name" value="His_deAcase_cplx_SAP130"/>
</dbReference>
<evidence type="ECO:0000256" key="5">
    <source>
        <dbReference type="ARBA" id="ARBA00023163"/>
    </source>
</evidence>
<feature type="region of interest" description="Disordered" evidence="7">
    <location>
        <begin position="487"/>
        <end position="514"/>
    </location>
</feature>
<feature type="region of interest" description="Disordered" evidence="7">
    <location>
        <begin position="1041"/>
        <end position="1060"/>
    </location>
</feature>
<dbReference type="GO" id="GO:0000122">
    <property type="term" value="P:negative regulation of transcription by RNA polymerase II"/>
    <property type="evidence" value="ECO:0007669"/>
    <property type="project" value="TreeGrafter"/>
</dbReference>
<accession>A0A182JNZ1</accession>
<evidence type="ECO:0000256" key="2">
    <source>
        <dbReference type="ARBA" id="ARBA00007859"/>
    </source>
</evidence>
<feature type="region of interest" description="Disordered" evidence="7">
    <location>
        <begin position="1073"/>
        <end position="1106"/>
    </location>
</feature>
<feature type="region of interest" description="Disordered" evidence="7">
    <location>
        <begin position="1"/>
        <end position="44"/>
    </location>
</feature>
<dbReference type="EnsemblMetazoa" id="ACHR000225-RA">
    <property type="protein sequence ID" value="ACHR000225-PA"/>
    <property type="gene ID" value="ACHR000225"/>
</dbReference>
<dbReference type="STRING" id="43041.A0A182JNZ1"/>
<feature type="compositionally biased region" description="Polar residues" evidence="7">
    <location>
        <begin position="1080"/>
        <end position="1095"/>
    </location>
</feature>
<protein>
    <recommendedName>
        <fullName evidence="8">Histone deacetylase complex subunit SAP130 C-terminal domain-containing protein</fullName>
    </recommendedName>
</protein>
<evidence type="ECO:0000259" key="8">
    <source>
        <dbReference type="Pfam" id="PF16014"/>
    </source>
</evidence>
<evidence type="ECO:0000256" key="1">
    <source>
        <dbReference type="ARBA" id="ARBA00004123"/>
    </source>
</evidence>
<feature type="region of interest" description="Disordered" evidence="7">
    <location>
        <begin position="1212"/>
        <end position="1338"/>
    </location>
</feature>
<evidence type="ECO:0000256" key="4">
    <source>
        <dbReference type="ARBA" id="ARBA00023015"/>
    </source>
</evidence>
<proteinExistence type="inferred from homology"/>
<keyword evidence="5" id="KW-0804">Transcription</keyword>
<keyword evidence="10" id="KW-1185">Reference proteome</keyword>